<proteinExistence type="predicted"/>
<dbReference type="PROSITE" id="PS51043">
    <property type="entry name" value="DDHD"/>
    <property type="match status" value="1"/>
</dbReference>
<evidence type="ECO:0000313" key="3">
    <source>
        <dbReference type="EMBL" id="KGK37711.1"/>
    </source>
</evidence>
<dbReference type="InterPro" id="IPR057826">
    <property type="entry name" value="WWE_C20G8.02"/>
</dbReference>
<dbReference type="AlphaFoldDB" id="A0A099P0T9"/>
<feature type="domain" description="DDHD" evidence="2">
    <location>
        <begin position="501"/>
        <end position="698"/>
    </location>
</feature>
<dbReference type="SUPFAM" id="SSF53474">
    <property type="entry name" value="alpha/beta-Hydrolases"/>
    <property type="match status" value="1"/>
</dbReference>
<dbReference type="PANTHER" id="PTHR23509">
    <property type="entry name" value="PA-PL1 PHOSPHOLIPASE FAMILY"/>
    <property type="match status" value="1"/>
</dbReference>
<dbReference type="eggNOG" id="KOG2308">
    <property type="taxonomic scope" value="Eukaryota"/>
</dbReference>
<feature type="region of interest" description="Disordered" evidence="1">
    <location>
        <begin position="712"/>
        <end position="733"/>
    </location>
</feature>
<organism evidence="3 4">
    <name type="scientific">Pichia kudriavzevii</name>
    <name type="common">Yeast</name>
    <name type="synonym">Issatchenkia orientalis</name>
    <dbReference type="NCBI Taxonomy" id="4909"/>
    <lineage>
        <taxon>Eukaryota</taxon>
        <taxon>Fungi</taxon>
        <taxon>Dikarya</taxon>
        <taxon>Ascomycota</taxon>
        <taxon>Saccharomycotina</taxon>
        <taxon>Pichiomycetes</taxon>
        <taxon>Pichiales</taxon>
        <taxon>Pichiaceae</taxon>
        <taxon>Pichia</taxon>
    </lineage>
</organism>
<evidence type="ECO:0000313" key="4">
    <source>
        <dbReference type="Proteomes" id="UP000029867"/>
    </source>
</evidence>
<feature type="region of interest" description="Disordered" evidence="1">
    <location>
        <begin position="897"/>
        <end position="917"/>
    </location>
</feature>
<dbReference type="Pfam" id="PF23463">
    <property type="entry name" value="WWE_2"/>
    <property type="match status" value="1"/>
</dbReference>
<dbReference type="InterPro" id="IPR029058">
    <property type="entry name" value="AB_hydrolase_fold"/>
</dbReference>
<feature type="compositionally biased region" description="Polar residues" evidence="1">
    <location>
        <begin position="901"/>
        <end position="914"/>
    </location>
</feature>
<dbReference type="InterPro" id="IPR004177">
    <property type="entry name" value="DDHD_dom"/>
</dbReference>
<gene>
    <name evidence="3" type="ORF">JL09_g3164</name>
</gene>
<evidence type="ECO:0000259" key="2">
    <source>
        <dbReference type="PROSITE" id="PS51043"/>
    </source>
</evidence>
<comment type="caution">
    <text evidence="3">The sequence shown here is derived from an EMBL/GenBank/DDBJ whole genome shotgun (WGS) entry which is preliminary data.</text>
</comment>
<dbReference type="GO" id="GO:0004620">
    <property type="term" value="F:phospholipase activity"/>
    <property type="evidence" value="ECO:0007669"/>
    <property type="project" value="TreeGrafter"/>
</dbReference>
<dbReference type="GO" id="GO:0005737">
    <property type="term" value="C:cytoplasm"/>
    <property type="evidence" value="ECO:0007669"/>
    <property type="project" value="TreeGrafter"/>
</dbReference>
<reference evidence="4" key="1">
    <citation type="journal article" date="2014" name="Microb. Cell Fact.">
        <title>Exploiting Issatchenkia orientalis SD108 for succinic acid production.</title>
        <authorList>
            <person name="Xiao H."/>
            <person name="Shao Z."/>
            <person name="Jiang Y."/>
            <person name="Dole S."/>
            <person name="Zhao H."/>
        </authorList>
    </citation>
    <scope>NUCLEOTIDE SEQUENCE [LARGE SCALE GENOMIC DNA]</scope>
    <source>
        <strain evidence="4">SD108</strain>
    </source>
</reference>
<dbReference type="GO" id="GO:0046872">
    <property type="term" value="F:metal ion binding"/>
    <property type="evidence" value="ECO:0007669"/>
    <property type="project" value="InterPro"/>
</dbReference>
<protein>
    <recommendedName>
        <fullName evidence="2">DDHD domain-containing protein</fullName>
    </recommendedName>
</protein>
<dbReference type="VEuPathDB" id="FungiDB:C5L36_0A07840"/>
<accession>A0A099P0T9</accession>
<dbReference type="SMART" id="SM01127">
    <property type="entry name" value="DDHD"/>
    <property type="match status" value="1"/>
</dbReference>
<dbReference type="EMBL" id="JQFK01000031">
    <property type="protein sequence ID" value="KGK37711.1"/>
    <property type="molecule type" value="Genomic_DNA"/>
</dbReference>
<dbReference type="HOGENOM" id="CLU_289689_0_0_1"/>
<name>A0A099P0T9_PICKU</name>
<dbReference type="Proteomes" id="UP000029867">
    <property type="component" value="Unassembled WGS sequence"/>
</dbReference>
<dbReference type="InterPro" id="IPR058055">
    <property type="entry name" value="PA-PLA1"/>
</dbReference>
<evidence type="ECO:0000256" key="1">
    <source>
        <dbReference type="SAM" id="MobiDB-lite"/>
    </source>
</evidence>
<sequence>MYLIRKPAQSSVRFSFNSAKRFYSDVKITPEVRKVKPRWFYATDIPNTKPFGIEYQLKKRPTKFLPFTSSDSDRIEEAFIKFQAKLPESRRFVNVHEDGMFSVDLMNRILKPAYWEGLTYEVRRGVWFLDDNLPLPDLLSEQIEEYYAKYRPDYFLGKDMENRKHSLPGIKLKSEKELYTLYSKKYLGGPRKWPYKEFDDLSEVPKTLHFKSENEALLINEGKLLPDMIVESFKGYSSIFGMYSIKRGYEKKKNLADENTNKKSETPSNSAISHKIEKIGEELELDELSSDINVKLQQIIEKDYSNETVKIENSKDREIDHLVLCVHGIGQSLSSKSTSINFAHDCNHLRKLLKEEFIKKSSYFVPLAYGREAGKDEKLKNCKVQVLPIIWRYDIDFGLDKLYEEFDSNGDYRLPRLSDININSVTPLRNIAADVVLDVLLFYEPKFHAKILESVIKSANKIYDKYLENHPNFKGKVSILGHSLGSAITLDILSQQPDTIPRFDVENFFAIGSPNGVFKFIKRENIHPRRMRENRSGNAPEAGVVYPKVENLYNIFYATDLVAYRIEPIIHSSMNRVKPKQYHSLPEDNMITNKLKDISKASTGLLSNSVVKKIVSNTTGWKDLKVPDPTEAFKEIETSVHASEHVKELMFGLNKNGRVDYMLPQSMFDIDMISAIGSHVQYFEDADVADFLLSELWKKPPATRKKDLIGVLADQQEEDEHPKSESQAETMEESDLFKNLSTFTFPKPVPVPNDGSEDVESIETTASSDNEVYPLGNKSTISPKATIFVGELNKPSSPNSSTAMPNHKRITNLVYSNCNENGLSLSPSPGKSAGVNRTISFPPISPINTKFEWDKSPRQPTLYKTRSSATMESSFYQSPNTLQSSPQSDDYATARYLNDNRPLSSPSERGSFASSGRKFHHRRSLSISSPKSIDFSPNSNRFSFAFSNVEETNTSNYHLEVSREFHDTAPIDCEAQDDFILEEENDCDHNSYSEEPLMLYKNFDDRNTDIVSRPTASSSGVSIGEAQKVKIQRPSVVYLVSSPTNLELDLDIISNTEQ</sequence>
<dbReference type="PANTHER" id="PTHR23509:SF10">
    <property type="entry name" value="LD21067P"/>
    <property type="match status" value="1"/>
</dbReference>
<dbReference type="Pfam" id="PF02862">
    <property type="entry name" value="DDHD"/>
    <property type="match status" value="2"/>
</dbReference>